<protein>
    <submittedName>
        <fullName evidence="1">Uncharacterized protein</fullName>
    </submittedName>
</protein>
<gene>
    <name evidence="1" type="ORF">EYF80_035610</name>
</gene>
<comment type="caution">
    <text evidence="1">The sequence shown here is derived from an EMBL/GenBank/DDBJ whole genome shotgun (WGS) entry which is preliminary data.</text>
</comment>
<evidence type="ECO:0000313" key="1">
    <source>
        <dbReference type="EMBL" id="TNN54182.1"/>
    </source>
</evidence>
<sequence>MPGWARWASCWGRGKGTLPCRKGPGASPHWPSLAACCWLSASRANGPWRSKRGTARVVAPWVAHWSPDGATHLLHPSRLLPIQSGRLDPSVRGHGADEEGGVVATPGVGRAELLLLLTWGGHPWVLRLADPIGKPGDRKLGGEGSAAGRMWRERWVGWCQVVVEGSLGSRGIFSLEQRIGKSNKPVLLRVETSALAGV</sequence>
<dbReference type="EMBL" id="SRLO01000492">
    <property type="protein sequence ID" value="TNN54182.1"/>
    <property type="molecule type" value="Genomic_DNA"/>
</dbReference>
<dbReference type="AlphaFoldDB" id="A0A4Z2GNE6"/>
<name>A0A4Z2GNE6_9TELE</name>
<evidence type="ECO:0000313" key="2">
    <source>
        <dbReference type="Proteomes" id="UP000314294"/>
    </source>
</evidence>
<proteinExistence type="predicted"/>
<keyword evidence="2" id="KW-1185">Reference proteome</keyword>
<dbReference type="Proteomes" id="UP000314294">
    <property type="component" value="Unassembled WGS sequence"/>
</dbReference>
<organism evidence="1 2">
    <name type="scientific">Liparis tanakae</name>
    <name type="common">Tanaka's snailfish</name>
    <dbReference type="NCBI Taxonomy" id="230148"/>
    <lineage>
        <taxon>Eukaryota</taxon>
        <taxon>Metazoa</taxon>
        <taxon>Chordata</taxon>
        <taxon>Craniata</taxon>
        <taxon>Vertebrata</taxon>
        <taxon>Euteleostomi</taxon>
        <taxon>Actinopterygii</taxon>
        <taxon>Neopterygii</taxon>
        <taxon>Teleostei</taxon>
        <taxon>Neoteleostei</taxon>
        <taxon>Acanthomorphata</taxon>
        <taxon>Eupercaria</taxon>
        <taxon>Perciformes</taxon>
        <taxon>Cottioidei</taxon>
        <taxon>Cottales</taxon>
        <taxon>Liparidae</taxon>
        <taxon>Liparis</taxon>
    </lineage>
</organism>
<reference evidence="1 2" key="1">
    <citation type="submission" date="2019-03" db="EMBL/GenBank/DDBJ databases">
        <title>First draft genome of Liparis tanakae, snailfish: a comprehensive survey of snailfish specific genes.</title>
        <authorList>
            <person name="Kim W."/>
            <person name="Song I."/>
            <person name="Jeong J.-H."/>
            <person name="Kim D."/>
            <person name="Kim S."/>
            <person name="Ryu S."/>
            <person name="Song J.Y."/>
            <person name="Lee S.K."/>
        </authorList>
    </citation>
    <scope>NUCLEOTIDE SEQUENCE [LARGE SCALE GENOMIC DNA]</scope>
    <source>
        <tissue evidence="1">Muscle</tissue>
    </source>
</reference>
<accession>A0A4Z2GNE6</accession>